<organism evidence="1 2">
    <name type="scientific">Streptohalobacillus salinus</name>
    <dbReference type="NCBI Taxonomy" id="621096"/>
    <lineage>
        <taxon>Bacteria</taxon>
        <taxon>Bacillati</taxon>
        <taxon>Bacillota</taxon>
        <taxon>Bacilli</taxon>
        <taxon>Bacillales</taxon>
        <taxon>Bacillaceae</taxon>
        <taxon>Streptohalobacillus</taxon>
    </lineage>
</organism>
<evidence type="ECO:0000313" key="1">
    <source>
        <dbReference type="EMBL" id="PXW91083.1"/>
    </source>
</evidence>
<proteinExistence type="predicted"/>
<gene>
    <name evidence="1" type="ORF">DES38_106120</name>
</gene>
<dbReference type="EMBL" id="QJJR01000006">
    <property type="protein sequence ID" value="PXW91083.1"/>
    <property type="molecule type" value="Genomic_DNA"/>
</dbReference>
<name>A0A2V3W9P4_9BACI</name>
<accession>A0A2V3W9P4</accession>
<dbReference type="OrthoDB" id="2973070at2"/>
<dbReference type="RefSeq" id="WP_110251419.1">
    <property type="nucleotide sequence ID" value="NZ_QJJR01000006.1"/>
</dbReference>
<dbReference type="AlphaFoldDB" id="A0A2V3W9P4"/>
<keyword evidence="2" id="KW-1185">Reference proteome</keyword>
<dbReference type="Pfam" id="PF12784">
    <property type="entry name" value="PDDEXK_2"/>
    <property type="match status" value="1"/>
</dbReference>
<reference evidence="1 2" key="1">
    <citation type="submission" date="2018-05" db="EMBL/GenBank/DDBJ databases">
        <title>Genomic Encyclopedia of Type Strains, Phase IV (KMG-IV): sequencing the most valuable type-strain genomes for metagenomic binning, comparative biology and taxonomic classification.</title>
        <authorList>
            <person name="Goeker M."/>
        </authorList>
    </citation>
    <scope>NUCLEOTIDE SEQUENCE [LARGE SCALE GENOMIC DNA]</scope>
    <source>
        <strain evidence="1 2">DSM 22440</strain>
    </source>
</reference>
<sequence length="284" mass="32961">MPDQLINENNALTHVVDILFCKVFYGSMERLRHFLNSVLAQSIDPLIEEITTVSPEYYKVDDNDSNVILKITAELASKLKIDVTLHVYQKNRNHYRNGTTPMYFNQPTVIHEMPFHPLTSAFVIKLFDFSLLQEQTAYHTIYYGHTPSSSVIANNTFETHYLELPKIHPSDCQTPLALWMQLINHLVYRNDQPIAEAIIHHPYLSESYHLYQSKYHEKHLYKKTQALHFTHQKPPAFKGGCPTIKECERIAVNMIRCGVDYHQIIAYTNLTEEALDELALKCNN</sequence>
<dbReference type="Proteomes" id="UP000247922">
    <property type="component" value="Unassembled WGS sequence"/>
</dbReference>
<comment type="caution">
    <text evidence="1">The sequence shown here is derived from an EMBL/GenBank/DDBJ whole genome shotgun (WGS) entry which is preliminary data.</text>
</comment>
<evidence type="ECO:0000313" key="2">
    <source>
        <dbReference type="Proteomes" id="UP000247922"/>
    </source>
</evidence>
<dbReference type="PANTHER" id="PTHR41317">
    <property type="entry name" value="PD-(D_E)XK NUCLEASE FAMILY TRANSPOSASE"/>
    <property type="match status" value="1"/>
</dbReference>
<protein>
    <submittedName>
        <fullName evidence="1">PD-(D/E)XK nuclease-like transposase</fullName>
    </submittedName>
</protein>
<dbReference type="PANTHER" id="PTHR41317:SF1">
    <property type="entry name" value="PD-(D_E)XK NUCLEASE FAMILY TRANSPOSASE"/>
    <property type="match status" value="1"/>
</dbReference>